<reference evidence="2 3" key="1">
    <citation type="submission" date="2020-08" db="EMBL/GenBank/DDBJ databases">
        <title>Genomic Encyclopedia of Type Strains, Phase IV (KMG-IV): sequencing the most valuable type-strain genomes for metagenomic binning, comparative biology and taxonomic classification.</title>
        <authorList>
            <person name="Goeker M."/>
        </authorList>
    </citation>
    <scope>NUCLEOTIDE SEQUENCE [LARGE SCALE GENOMIC DNA]</scope>
    <source>
        <strain evidence="2 3">DSM 25895</strain>
    </source>
</reference>
<keyword evidence="1" id="KW-0732">Signal</keyword>
<dbReference type="EMBL" id="JACIJE010000002">
    <property type="protein sequence ID" value="MBB5688626.1"/>
    <property type="molecule type" value="Genomic_DNA"/>
</dbReference>
<sequence>MKTAWIAATLALVLAAPAGAQGQGAYDVEGRGGDGQAYRGTALLENTGHNTWRVTWQVGADTARGVGLLIPEGPLLVVGYEMAGREIGVVAYAVEPDGRLLGTWTQGEGGGVGYETLTPAAGAARK</sequence>
<dbReference type="Proteomes" id="UP000562254">
    <property type="component" value="Unassembled WGS sequence"/>
</dbReference>
<keyword evidence="3" id="KW-1185">Reference proteome</keyword>
<organism evidence="2 3">
    <name type="scientific">Neoroseomonas alkaliterrae</name>
    <dbReference type="NCBI Taxonomy" id="1452450"/>
    <lineage>
        <taxon>Bacteria</taxon>
        <taxon>Pseudomonadati</taxon>
        <taxon>Pseudomonadota</taxon>
        <taxon>Alphaproteobacteria</taxon>
        <taxon>Acetobacterales</taxon>
        <taxon>Acetobacteraceae</taxon>
        <taxon>Neoroseomonas</taxon>
    </lineage>
</organism>
<evidence type="ECO:0000313" key="2">
    <source>
        <dbReference type="EMBL" id="MBB5688626.1"/>
    </source>
</evidence>
<dbReference type="RefSeq" id="WP_184481457.1">
    <property type="nucleotide sequence ID" value="NZ_JAAEDJ010000024.1"/>
</dbReference>
<name>A0A840XL36_9PROT</name>
<dbReference type="AlphaFoldDB" id="A0A840XL36"/>
<feature type="chain" id="PRO_5032299268" evidence="1">
    <location>
        <begin position="21"/>
        <end position="126"/>
    </location>
</feature>
<evidence type="ECO:0000256" key="1">
    <source>
        <dbReference type="SAM" id="SignalP"/>
    </source>
</evidence>
<proteinExistence type="predicted"/>
<comment type="caution">
    <text evidence="2">The sequence shown here is derived from an EMBL/GenBank/DDBJ whole genome shotgun (WGS) entry which is preliminary data.</text>
</comment>
<feature type="signal peptide" evidence="1">
    <location>
        <begin position="1"/>
        <end position="20"/>
    </location>
</feature>
<evidence type="ECO:0000313" key="3">
    <source>
        <dbReference type="Proteomes" id="UP000562254"/>
    </source>
</evidence>
<accession>A0A840XL36</accession>
<protein>
    <submittedName>
        <fullName evidence="2">Uncharacterized protein</fullName>
    </submittedName>
</protein>
<gene>
    <name evidence="2" type="ORF">FHS88_000742</name>
</gene>